<dbReference type="Proteomes" id="UP000319949">
    <property type="component" value="Unassembled WGS sequence"/>
</dbReference>
<dbReference type="SMART" id="SM01130">
    <property type="entry name" value="DHDPS"/>
    <property type="match status" value="1"/>
</dbReference>
<evidence type="ECO:0000313" key="4">
    <source>
        <dbReference type="EMBL" id="TWB02428.1"/>
    </source>
</evidence>
<gene>
    <name evidence="4" type="ORF">FBZ96_1031210</name>
</gene>
<dbReference type="OrthoDB" id="9778880at2"/>
<evidence type="ECO:0000256" key="3">
    <source>
        <dbReference type="SAM" id="MobiDB-lite"/>
    </source>
</evidence>
<evidence type="ECO:0000313" key="5">
    <source>
        <dbReference type="Proteomes" id="UP000319949"/>
    </source>
</evidence>
<dbReference type="PANTHER" id="PTHR12128">
    <property type="entry name" value="DIHYDRODIPICOLINATE SYNTHASE"/>
    <property type="match status" value="1"/>
</dbReference>
<evidence type="ECO:0000256" key="2">
    <source>
        <dbReference type="ARBA" id="ARBA00023239"/>
    </source>
</evidence>
<accession>A0A560DZ93</accession>
<keyword evidence="2" id="KW-0456">Lyase</keyword>
<dbReference type="InterPro" id="IPR013785">
    <property type="entry name" value="Aldolase_TIM"/>
</dbReference>
<name>A0A560DZ93_9BRAD</name>
<evidence type="ECO:0000256" key="1">
    <source>
        <dbReference type="ARBA" id="ARBA00007592"/>
    </source>
</evidence>
<reference evidence="4 5" key="1">
    <citation type="submission" date="2019-06" db="EMBL/GenBank/DDBJ databases">
        <title>Genomic Encyclopedia of Type Strains, Phase IV (KMG-V): Genome sequencing to study the core and pangenomes of soil and plant-associated prokaryotes.</title>
        <authorList>
            <person name="Whitman W."/>
        </authorList>
    </citation>
    <scope>NUCLEOTIDE SEQUENCE [LARGE SCALE GENOMIC DNA]</scope>
    <source>
        <strain evidence="4 5">BR 510</strain>
    </source>
</reference>
<proteinExistence type="inferred from homology"/>
<protein>
    <submittedName>
        <fullName evidence="4">4-hydroxy-tetrahydrodipicolinate synthase</fullName>
    </submittedName>
</protein>
<organism evidence="4 5">
    <name type="scientific">Bradyrhizobium stylosanthis</name>
    <dbReference type="NCBI Taxonomy" id="1803665"/>
    <lineage>
        <taxon>Bacteria</taxon>
        <taxon>Pseudomonadati</taxon>
        <taxon>Pseudomonadota</taxon>
        <taxon>Alphaproteobacteria</taxon>
        <taxon>Hyphomicrobiales</taxon>
        <taxon>Nitrobacteraceae</taxon>
        <taxon>Bradyrhizobium</taxon>
    </lineage>
</organism>
<dbReference type="SUPFAM" id="SSF51569">
    <property type="entry name" value="Aldolase"/>
    <property type="match status" value="1"/>
</dbReference>
<keyword evidence="5" id="KW-1185">Reference proteome</keyword>
<comment type="caution">
    <text evidence="4">The sequence shown here is derived from an EMBL/GenBank/DDBJ whole genome shotgun (WGS) entry which is preliminary data.</text>
</comment>
<dbReference type="RefSeq" id="WP_145662279.1">
    <property type="nucleotide sequence ID" value="NZ_VITK01000003.1"/>
</dbReference>
<dbReference type="Gene3D" id="3.20.20.70">
    <property type="entry name" value="Aldolase class I"/>
    <property type="match status" value="1"/>
</dbReference>
<dbReference type="Pfam" id="PF00701">
    <property type="entry name" value="DHDPS"/>
    <property type="match status" value="1"/>
</dbReference>
<feature type="region of interest" description="Disordered" evidence="3">
    <location>
        <begin position="317"/>
        <end position="338"/>
    </location>
</feature>
<comment type="similarity">
    <text evidence="1">Belongs to the DapA family.</text>
</comment>
<dbReference type="EMBL" id="VITK01000003">
    <property type="protein sequence ID" value="TWB02428.1"/>
    <property type="molecule type" value="Genomic_DNA"/>
</dbReference>
<dbReference type="PANTHER" id="PTHR12128:SF66">
    <property type="entry name" value="4-HYDROXY-2-OXOGLUTARATE ALDOLASE, MITOCHONDRIAL"/>
    <property type="match status" value="1"/>
</dbReference>
<dbReference type="GO" id="GO:0008840">
    <property type="term" value="F:4-hydroxy-tetrahydrodipicolinate synthase activity"/>
    <property type="evidence" value="ECO:0007669"/>
    <property type="project" value="TreeGrafter"/>
</dbReference>
<sequence>MASYSKNETRGWTRERMIGAVNCTIPSFTADLNGINERAIRHDVALAKKHGFVGSLAIGEVNITLPEYVDFVRIMKEEAGKDFYVMHHASWNTLEQNIEAAQLAERAGADYVLLTYPANFYPQSEDEIFQYTKAFCDATNLGVLLFPMAIWGFSRLHPADISSSLIRRMLDACPNIGAIKAEGGHPSIMSVIECHRLFGEEVVISMPLEWDLIPLSQLFPIQLSATSDHEFWGPLIPHVMKLLRERKFDEATEIYWRMHPARKVKNQMTQSMTGAFMLNRMQWKFQGWLQGYNGGPLRAPTPRLHENHMLALRNAQRASGLNPSEDPLHEYFIGRNPS</sequence>
<dbReference type="AlphaFoldDB" id="A0A560DZ93"/>
<dbReference type="InterPro" id="IPR002220">
    <property type="entry name" value="DapA-like"/>
</dbReference>